<feature type="transmembrane region" description="Helical" evidence="6">
    <location>
        <begin position="239"/>
        <end position="257"/>
    </location>
</feature>
<feature type="transmembrane region" description="Helical" evidence="6">
    <location>
        <begin position="125"/>
        <end position="144"/>
    </location>
</feature>
<evidence type="ECO:0000256" key="5">
    <source>
        <dbReference type="ARBA" id="ARBA00023136"/>
    </source>
</evidence>
<organism evidence="7">
    <name type="scientific">marine metagenome</name>
    <dbReference type="NCBI Taxonomy" id="408172"/>
    <lineage>
        <taxon>unclassified sequences</taxon>
        <taxon>metagenomes</taxon>
        <taxon>ecological metagenomes</taxon>
    </lineage>
</organism>
<name>A0A381R688_9ZZZZ</name>
<evidence type="ECO:0000256" key="6">
    <source>
        <dbReference type="SAM" id="Phobius"/>
    </source>
</evidence>
<keyword evidence="5 6" id="KW-0472">Membrane</keyword>
<reference evidence="7" key="1">
    <citation type="submission" date="2018-05" db="EMBL/GenBank/DDBJ databases">
        <authorList>
            <person name="Lanie J.A."/>
            <person name="Ng W.-L."/>
            <person name="Kazmierczak K.M."/>
            <person name="Andrzejewski T.M."/>
            <person name="Davidsen T.M."/>
            <person name="Wayne K.J."/>
            <person name="Tettelin H."/>
            <person name="Glass J.I."/>
            <person name="Rusch D."/>
            <person name="Podicherti R."/>
            <person name="Tsui H.-C.T."/>
            <person name="Winkler M.E."/>
        </authorList>
    </citation>
    <scope>NUCLEOTIDE SEQUENCE</scope>
</reference>
<protein>
    <recommendedName>
        <fullName evidence="8">Cytochrome c oxidase assembly protein</fullName>
    </recommendedName>
</protein>
<evidence type="ECO:0008006" key="8">
    <source>
        <dbReference type="Google" id="ProtNLM"/>
    </source>
</evidence>
<feature type="transmembrane region" description="Helical" evidence="6">
    <location>
        <begin position="56"/>
        <end position="74"/>
    </location>
</feature>
<comment type="subcellular location">
    <subcellularLocation>
        <location evidence="1">Cell membrane</location>
        <topology evidence="1">Multi-pass membrane protein</topology>
    </subcellularLocation>
</comment>
<feature type="transmembrane region" description="Helical" evidence="6">
    <location>
        <begin position="80"/>
        <end position="104"/>
    </location>
</feature>
<feature type="transmembrane region" description="Helical" evidence="6">
    <location>
        <begin position="192"/>
        <end position="219"/>
    </location>
</feature>
<feature type="transmembrane region" description="Helical" evidence="6">
    <location>
        <begin position="156"/>
        <end position="180"/>
    </location>
</feature>
<proteinExistence type="predicted"/>
<feature type="transmembrane region" description="Helical" evidence="6">
    <location>
        <begin position="15"/>
        <end position="35"/>
    </location>
</feature>
<evidence type="ECO:0000256" key="4">
    <source>
        <dbReference type="ARBA" id="ARBA00022989"/>
    </source>
</evidence>
<dbReference type="GO" id="GO:0005886">
    <property type="term" value="C:plasma membrane"/>
    <property type="evidence" value="ECO:0007669"/>
    <property type="project" value="UniProtKB-SubCell"/>
</dbReference>
<dbReference type="Pfam" id="PF09678">
    <property type="entry name" value="Caa3_CtaG"/>
    <property type="match status" value="1"/>
</dbReference>
<dbReference type="EMBL" id="UINC01001695">
    <property type="protein sequence ID" value="SUZ86724.1"/>
    <property type="molecule type" value="Genomic_DNA"/>
</dbReference>
<sequence>MNWWCFAQPGTAWTWQWQPLMGVWLVMVLLIWVYHRVLSRIDDSYESSRLRKSRRAAFALAIFLLWASLDWPLGPLGASYLASVHMVQFLAVGIAAPALLLLALPGAAYEPLRRYPRLTKALSDLTHPVSAFFIFNIMMTATHWPGVVDLLMPTQLGSFVLDAAWMLGGLIFWWPLIVPVPERPGFHSLGKIAYLALNAFLIRPPFAMMIFSASPIYAIYELAPPPAQDALNDQQLAGAVMKIGLAWIMFAGVLVIFRNWMLLESDRPESA</sequence>
<keyword evidence="2" id="KW-1003">Cell membrane</keyword>
<evidence type="ECO:0000256" key="2">
    <source>
        <dbReference type="ARBA" id="ARBA00022475"/>
    </source>
</evidence>
<dbReference type="AlphaFoldDB" id="A0A381R688"/>
<dbReference type="InterPro" id="IPR019108">
    <property type="entry name" value="Caa3_assmbl_CtaG-rel"/>
</dbReference>
<keyword evidence="3 6" id="KW-0812">Transmembrane</keyword>
<gene>
    <name evidence="7" type="ORF">METZ01_LOCUS39578</name>
</gene>
<accession>A0A381R688</accession>
<evidence type="ECO:0000313" key="7">
    <source>
        <dbReference type="EMBL" id="SUZ86724.1"/>
    </source>
</evidence>
<evidence type="ECO:0000256" key="3">
    <source>
        <dbReference type="ARBA" id="ARBA00022692"/>
    </source>
</evidence>
<evidence type="ECO:0000256" key="1">
    <source>
        <dbReference type="ARBA" id="ARBA00004651"/>
    </source>
</evidence>
<keyword evidence="4 6" id="KW-1133">Transmembrane helix</keyword>